<dbReference type="EMBL" id="CM020619">
    <property type="protein sequence ID" value="KAK1865888.1"/>
    <property type="molecule type" value="Genomic_DNA"/>
</dbReference>
<proteinExistence type="predicted"/>
<protein>
    <submittedName>
        <fullName evidence="1">Uncharacterized protein</fullName>
    </submittedName>
</protein>
<reference evidence="1" key="1">
    <citation type="submission" date="2019-11" db="EMBL/GenBank/DDBJ databases">
        <title>Nori genome reveals adaptations in red seaweeds to the harsh intertidal environment.</title>
        <authorList>
            <person name="Wang D."/>
            <person name="Mao Y."/>
        </authorList>
    </citation>
    <scope>NUCLEOTIDE SEQUENCE</scope>
    <source>
        <tissue evidence="1">Gametophyte</tissue>
    </source>
</reference>
<organism evidence="1 2">
    <name type="scientific">Pyropia yezoensis</name>
    <name type="common">Susabi-nori</name>
    <name type="synonym">Porphyra yezoensis</name>
    <dbReference type="NCBI Taxonomy" id="2788"/>
    <lineage>
        <taxon>Eukaryota</taxon>
        <taxon>Rhodophyta</taxon>
        <taxon>Bangiophyceae</taxon>
        <taxon>Bangiales</taxon>
        <taxon>Bangiaceae</taxon>
        <taxon>Pyropia</taxon>
    </lineage>
</organism>
<comment type="caution">
    <text evidence="1">The sequence shown here is derived from an EMBL/GenBank/DDBJ whole genome shotgun (WGS) entry which is preliminary data.</text>
</comment>
<name>A0ACC3C7N3_PYRYE</name>
<accession>A0ACC3C7N3</accession>
<evidence type="ECO:0000313" key="2">
    <source>
        <dbReference type="Proteomes" id="UP000798662"/>
    </source>
</evidence>
<dbReference type="Proteomes" id="UP000798662">
    <property type="component" value="Chromosome 2"/>
</dbReference>
<sequence length="218" mass="22233">MASGGWATDASAMRSRRPVVTAVGTGDGDGGYGGGGDGGGGAAAVALDVGRGGGGGGGAAAGTATAAAGGGPPMTDREAAKAEEELKKGIKDYMSTALSSERTFFRWMWCAINLGALGTFALTFFRDRGFPFRLIVTGTAWILALGAALYGLVQFHRRRRALLSNTLDPKKWESPGAPGAVIAVFFLVVLSLVVYAVASGKGLEVRVPKIKGGDEFGM</sequence>
<gene>
    <name evidence="1" type="ORF">I4F81_008411</name>
</gene>
<evidence type="ECO:0000313" key="1">
    <source>
        <dbReference type="EMBL" id="KAK1865888.1"/>
    </source>
</evidence>
<keyword evidence="2" id="KW-1185">Reference proteome</keyword>